<evidence type="ECO:0000313" key="1">
    <source>
        <dbReference type="EMBL" id="GAH34328.1"/>
    </source>
</evidence>
<accession>X1GMU3</accession>
<feature type="non-terminal residue" evidence="1">
    <location>
        <position position="1"/>
    </location>
</feature>
<proteinExistence type="predicted"/>
<dbReference type="AlphaFoldDB" id="X1GMU3"/>
<dbReference type="EMBL" id="BARU01010557">
    <property type="protein sequence ID" value="GAH34328.1"/>
    <property type="molecule type" value="Genomic_DNA"/>
</dbReference>
<gene>
    <name evidence="1" type="ORF">S03H2_20097</name>
</gene>
<reference evidence="1" key="1">
    <citation type="journal article" date="2014" name="Front. Microbiol.">
        <title>High frequency of phylogenetically diverse reductive dehalogenase-homologous genes in deep subseafloor sedimentary metagenomes.</title>
        <authorList>
            <person name="Kawai M."/>
            <person name="Futagami T."/>
            <person name="Toyoda A."/>
            <person name="Takaki Y."/>
            <person name="Nishi S."/>
            <person name="Hori S."/>
            <person name="Arai W."/>
            <person name="Tsubouchi T."/>
            <person name="Morono Y."/>
            <person name="Uchiyama I."/>
            <person name="Ito T."/>
            <person name="Fujiyama A."/>
            <person name="Inagaki F."/>
            <person name="Takami H."/>
        </authorList>
    </citation>
    <scope>NUCLEOTIDE SEQUENCE</scope>
    <source>
        <strain evidence="1">Expedition CK06-06</strain>
    </source>
</reference>
<comment type="caution">
    <text evidence="1">The sequence shown here is derived from an EMBL/GenBank/DDBJ whole genome shotgun (WGS) entry which is preliminary data.</text>
</comment>
<organism evidence="1">
    <name type="scientific">marine sediment metagenome</name>
    <dbReference type="NCBI Taxonomy" id="412755"/>
    <lineage>
        <taxon>unclassified sequences</taxon>
        <taxon>metagenomes</taxon>
        <taxon>ecological metagenomes</taxon>
    </lineage>
</organism>
<sequence>LVIVQHDPLKSNGQEFVTIAFELKLSNWQKALAQASCYKAFANKAYVLIDNTYVNRPLNNLYRFERANVGLLSINGKGRVFIHHEAQYAEPYSEWYEKVFRDIVFKEKEG</sequence>
<name>X1GMU3_9ZZZZ</name>
<protein>
    <submittedName>
        <fullName evidence="1">Uncharacterized protein</fullName>
    </submittedName>
</protein>